<evidence type="ECO:0000256" key="4">
    <source>
        <dbReference type="SAM" id="MobiDB-lite"/>
    </source>
</evidence>
<reference evidence="5 6" key="1">
    <citation type="journal article" date="2022" name="Nat. Plants">
        <title>Genomes of leafy and leafless Platanthera orchids illuminate the evolution of mycoheterotrophy.</title>
        <authorList>
            <person name="Li M.H."/>
            <person name="Liu K.W."/>
            <person name="Li Z."/>
            <person name="Lu H.C."/>
            <person name="Ye Q.L."/>
            <person name="Zhang D."/>
            <person name="Wang J.Y."/>
            <person name="Li Y.F."/>
            <person name="Zhong Z.M."/>
            <person name="Liu X."/>
            <person name="Yu X."/>
            <person name="Liu D.K."/>
            <person name="Tu X.D."/>
            <person name="Liu B."/>
            <person name="Hao Y."/>
            <person name="Liao X.Y."/>
            <person name="Jiang Y.T."/>
            <person name="Sun W.H."/>
            <person name="Chen J."/>
            <person name="Chen Y.Q."/>
            <person name="Ai Y."/>
            <person name="Zhai J.W."/>
            <person name="Wu S.S."/>
            <person name="Zhou Z."/>
            <person name="Hsiao Y.Y."/>
            <person name="Wu W.L."/>
            <person name="Chen Y.Y."/>
            <person name="Lin Y.F."/>
            <person name="Hsu J.L."/>
            <person name="Li C.Y."/>
            <person name="Wang Z.W."/>
            <person name="Zhao X."/>
            <person name="Zhong W.Y."/>
            <person name="Ma X.K."/>
            <person name="Ma L."/>
            <person name="Huang J."/>
            <person name="Chen G.Z."/>
            <person name="Huang M.Z."/>
            <person name="Huang L."/>
            <person name="Peng D.H."/>
            <person name="Luo Y.B."/>
            <person name="Zou S.Q."/>
            <person name="Chen S.P."/>
            <person name="Lan S."/>
            <person name="Tsai W.C."/>
            <person name="Van de Peer Y."/>
            <person name="Liu Z.J."/>
        </authorList>
    </citation>
    <scope>NUCLEOTIDE SEQUENCE [LARGE SCALE GENOMIC DNA]</scope>
    <source>
        <strain evidence="5">Lor287</strain>
    </source>
</reference>
<keyword evidence="2 3" id="KW-0175">Coiled coil</keyword>
<organism evidence="5 6">
    <name type="scientific">Platanthera zijinensis</name>
    <dbReference type="NCBI Taxonomy" id="2320716"/>
    <lineage>
        <taxon>Eukaryota</taxon>
        <taxon>Viridiplantae</taxon>
        <taxon>Streptophyta</taxon>
        <taxon>Embryophyta</taxon>
        <taxon>Tracheophyta</taxon>
        <taxon>Spermatophyta</taxon>
        <taxon>Magnoliopsida</taxon>
        <taxon>Liliopsida</taxon>
        <taxon>Asparagales</taxon>
        <taxon>Orchidaceae</taxon>
        <taxon>Orchidoideae</taxon>
        <taxon>Orchideae</taxon>
        <taxon>Orchidinae</taxon>
        <taxon>Platanthera</taxon>
    </lineage>
</organism>
<dbReference type="GO" id="GO:0006334">
    <property type="term" value="P:nucleosome assembly"/>
    <property type="evidence" value="ECO:0007669"/>
    <property type="project" value="TreeGrafter"/>
</dbReference>
<keyword evidence="6" id="KW-1185">Reference proteome</keyword>
<dbReference type="GO" id="GO:0003677">
    <property type="term" value="F:DNA binding"/>
    <property type="evidence" value="ECO:0007669"/>
    <property type="project" value="TreeGrafter"/>
</dbReference>
<proteinExistence type="inferred from homology"/>
<dbReference type="GO" id="GO:0005730">
    <property type="term" value="C:nucleolus"/>
    <property type="evidence" value="ECO:0007669"/>
    <property type="project" value="TreeGrafter"/>
</dbReference>
<protein>
    <recommendedName>
        <fullName evidence="7">SPT2 chromatin protein</fullName>
    </recommendedName>
</protein>
<dbReference type="InterPro" id="IPR013256">
    <property type="entry name" value="Chromatin_SPT2"/>
</dbReference>
<evidence type="ECO:0000256" key="1">
    <source>
        <dbReference type="ARBA" id="ARBA00006461"/>
    </source>
</evidence>
<comment type="similarity">
    <text evidence="1">Belongs to the SPT2 family.</text>
</comment>
<feature type="region of interest" description="Disordered" evidence="4">
    <location>
        <begin position="1"/>
        <end position="53"/>
    </location>
</feature>
<dbReference type="AlphaFoldDB" id="A0AAP0G1R7"/>
<evidence type="ECO:0008006" key="7">
    <source>
        <dbReference type="Google" id="ProtNLM"/>
    </source>
</evidence>
<evidence type="ECO:0000256" key="2">
    <source>
        <dbReference type="ARBA" id="ARBA00023054"/>
    </source>
</evidence>
<dbReference type="Proteomes" id="UP001418222">
    <property type="component" value="Unassembled WGS sequence"/>
</dbReference>
<name>A0AAP0G1R7_9ASPA</name>
<dbReference type="GO" id="GO:0006360">
    <property type="term" value="P:transcription by RNA polymerase I"/>
    <property type="evidence" value="ECO:0007669"/>
    <property type="project" value="TreeGrafter"/>
</dbReference>
<evidence type="ECO:0000313" key="5">
    <source>
        <dbReference type="EMBL" id="KAK8933543.1"/>
    </source>
</evidence>
<dbReference type="Pfam" id="PF08243">
    <property type="entry name" value="SPT2"/>
    <property type="match status" value="1"/>
</dbReference>
<feature type="compositionally biased region" description="Basic and acidic residues" evidence="4">
    <location>
        <begin position="144"/>
        <end position="172"/>
    </location>
</feature>
<feature type="compositionally biased region" description="Polar residues" evidence="4">
    <location>
        <begin position="122"/>
        <end position="134"/>
    </location>
</feature>
<feature type="compositionally biased region" description="Basic and acidic residues" evidence="4">
    <location>
        <begin position="345"/>
        <end position="354"/>
    </location>
</feature>
<feature type="compositionally biased region" description="Acidic residues" evidence="4">
    <location>
        <begin position="17"/>
        <end position="41"/>
    </location>
</feature>
<feature type="compositionally biased region" description="Basic and acidic residues" evidence="4">
    <location>
        <begin position="42"/>
        <end position="53"/>
    </location>
</feature>
<feature type="compositionally biased region" description="Polar residues" evidence="4">
    <location>
        <begin position="295"/>
        <end position="309"/>
    </location>
</feature>
<evidence type="ECO:0000313" key="6">
    <source>
        <dbReference type="Proteomes" id="UP001418222"/>
    </source>
</evidence>
<dbReference type="PANTHER" id="PTHR22691">
    <property type="entry name" value="YEAST SPT2-RELATED"/>
    <property type="match status" value="1"/>
</dbReference>
<feature type="coiled-coil region" evidence="3">
    <location>
        <begin position="409"/>
        <end position="438"/>
    </location>
</feature>
<gene>
    <name evidence="5" type="ORF">KSP39_PZI015744</name>
</gene>
<dbReference type="PANTHER" id="PTHR22691:SF8">
    <property type="entry name" value="PROTEIN SPT2 HOMOLOG"/>
    <property type="match status" value="1"/>
</dbReference>
<feature type="compositionally biased region" description="Polar residues" evidence="4">
    <location>
        <begin position="222"/>
        <end position="243"/>
    </location>
</feature>
<accession>A0AAP0G1R7</accession>
<evidence type="ECO:0000256" key="3">
    <source>
        <dbReference type="SAM" id="Coils"/>
    </source>
</evidence>
<comment type="caution">
    <text evidence="5">The sequence shown here is derived from an EMBL/GenBank/DDBJ whole genome shotgun (WGS) entry which is preliminary data.</text>
</comment>
<dbReference type="EMBL" id="JBBWWQ010000013">
    <property type="protein sequence ID" value="KAK8933543.1"/>
    <property type="molecule type" value="Genomic_DNA"/>
</dbReference>
<sequence length="444" mass="50932">MTLMQGHYGNGFSQNNEEYENEYDDYEDDDIEDDGDDDEDKVEEHKPNKEELEFLKVREKLKEKFRQKLKIQNAQYFCQSSQSQDKKRASTKNSFGSFFGPSQPVIASRILDESRSIRETQHVTSKAPNSSSGQREGFSSVASSEKKNYEHHQRPKVNEVKMKAQALKDMRDYSFLFSDDTDLPDKEPPPPASRHTSAPRPLARTAQTPLESKIPLGKPLKSVSNARESKNTVSASRAIQTKVSMKEVQVSRHIPSSSEPRKPLPKTIPSKVPLNSNAVGQVMGTKKLNGKPENIPSTSKPYNPSQNHYVEQRRVSQAADRSKPAPKQAPKQVPTMKSQPPKKIPSRDISDERLKKRPVKRRQDEDDEGDAIQMIRNMFRYNPSKYSGVDDDDDSDMEAGFSQIEQEELRSAQIARKEDEEQLRLIEEEERRERLRKKQKMNRR</sequence>
<dbReference type="GO" id="GO:0042393">
    <property type="term" value="F:histone binding"/>
    <property type="evidence" value="ECO:0007669"/>
    <property type="project" value="TreeGrafter"/>
</dbReference>
<feature type="compositionally biased region" description="Basic and acidic residues" evidence="4">
    <location>
        <begin position="110"/>
        <end position="121"/>
    </location>
</feature>
<dbReference type="SMART" id="SM00784">
    <property type="entry name" value="SPT2"/>
    <property type="match status" value="1"/>
</dbReference>
<feature type="region of interest" description="Disordered" evidence="4">
    <location>
        <begin position="76"/>
        <end position="399"/>
    </location>
</feature>